<sequence>MQVDPNHNEGGARMKHLTTSMLVAGCLTAFTHVSVATADDGMFIIRDTTDSPAELAARIRQYAEGHDDWLFLSEHPLKGGEVTIMKICYPPIGPDFFQADMKASAMLPCGNLAIYEEGNLTRMSLLHPRFMNELYPDPNLERAGDKALPAFEAMLDTVFD</sequence>
<feature type="domain" description="DUF302" evidence="1">
    <location>
        <begin position="82"/>
        <end position="127"/>
    </location>
</feature>
<dbReference type="InterPro" id="IPR035923">
    <property type="entry name" value="TT1751-like_sf"/>
</dbReference>
<dbReference type="HOGENOM" id="CLU_1748287_0_0_6"/>
<dbReference type="eggNOG" id="COG3439">
    <property type="taxonomic scope" value="Bacteria"/>
</dbReference>
<evidence type="ECO:0000313" key="2">
    <source>
        <dbReference type="EMBL" id="AGA31862.1"/>
    </source>
</evidence>
<name>L0DSA5_THIND</name>
<organism evidence="2 3">
    <name type="scientific">Thioalkalivibrio nitratireducens (strain DSM 14787 / UNIQEM 213 / ALEN2)</name>
    <dbReference type="NCBI Taxonomy" id="1255043"/>
    <lineage>
        <taxon>Bacteria</taxon>
        <taxon>Pseudomonadati</taxon>
        <taxon>Pseudomonadota</taxon>
        <taxon>Gammaproteobacteria</taxon>
        <taxon>Chromatiales</taxon>
        <taxon>Ectothiorhodospiraceae</taxon>
        <taxon>Thioalkalivibrio</taxon>
    </lineage>
</organism>
<dbReference type="Pfam" id="PF03625">
    <property type="entry name" value="DUF302"/>
    <property type="match status" value="1"/>
</dbReference>
<accession>L0DSA5</accession>
<dbReference type="SUPFAM" id="SSF103247">
    <property type="entry name" value="TT1751-like"/>
    <property type="match status" value="1"/>
</dbReference>
<dbReference type="InterPro" id="IPR005180">
    <property type="entry name" value="DUF302"/>
</dbReference>
<protein>
    <recommendedName>
        <fullName evidence="1">DUF302 domain-containing protein</fullName>
    </recommendedName>
</protein>
<dbReference type="AlphaFoldDB" id="L0DSA5"/>
<dbReference type="EMBL" id="CP003989">
    <property type="protein sequence ID" value="AGA31862.1"/>
    <property type="molecule type" value="Genomic_DNA"/>
</dbReference>
<evidence type="ECO:0000259" key="1">
    <source>
        <dbReference type="Pfam" id="PF03625"/>
    </source>
</evidence>
<gene>
    <name evidence="2" type="ordered locus">TVNIR_0149</name>
</gene>
<proteinExistence type="predicted"/>
<dbReference type="KEGG" id="tni:TVNIR_0149"/>
<keyword evidence="3" id="KW-1185">Reference proteome</keyword>
<dbReference type="Gene3D" id="3.30.310.70">
    <property type="entry name" value="TT1751-like domain"/>
    <property type="match status" value="1"/>
</dbReference>
<dbReference type="CDD" id="cd14797">
    <property type="entry name" value="DUF302"/>
    <property type="match status" value="1"/>
</dbReference>
<reference evidence="2" key="1">
    <citation type="submission" date="2015-12" db="EMBL/GenBank/DDBJ databases">
        <authorList>
            <person name="Tikhonova T.V."/>
            <person name="Pavlov A.R."/>
            <person name="Beletsky A.V."/>
            <person name="Mardanov A.V."/>
            <person name="Sorokin D.Y."/>
            <person name="Ravin N.V."/>
            <person name="Popov V.O."/>
        </authorList>
    </citation>
    <scope>NUCLEOTIDE SEQUENCE</scope>
    <source>
        <strain evidence="2">DSM 14787</strain>
    </source>
</reference>
<dbReference type="Proteomes" id="UP000010809">
    <property type="component" value="Chromosome"/>
</dbReference>
<evidence type="ECO:0000313" key="3">
    <source>
        <dbReference type="Proteomes" id="UP000010809"/>
    </source>
</evidence>
<dbReference type="PATRIC" id="fig|1255043.3.peg.149"/>